<comment type="caution">
    <text evidence="1">The sequence shown here is derived from an EMBL/GenBank/DDBJ whole genome shotgun (WGS) entry which is preliminary data.</text>
</comment>
<sequence length="135" mass="15742">MDWFQMLVIPFQVVGDRRGAVFGSLVEAPLRPSNKKYQIEWLKLGLGNLRKSLPCKFSRFRSEGSRGAHATSSNLLTWHTIYGALCMLQNMKKYLHLAEQRHLNFAEYLPDVNKSKRFGLWSCISWWNNVEMDSF</sequence>
<gene>
    <name evidence="1" type="ORF">Ahy_B01g053678</name>
</gene>
<keyword evidence="2" id="KW-1185">Reference proteome</keyword>
<protein>
    <submittedName>
        <fullName evidence="1">Uncharacterized protein</fullName>
    </submittedName>
</protein>
<name>A0A445ASA5_ARAHY</name>
<dbReference type="EMBL" id="SDMP01000011">
    <property type="protein sequence ID" value="RYR29312.1"/>
    <property type="molecule type" value="Genomic_DNA"/>
</dbReference>
<organism evidence="1 2">
    <name type="scientific">Arachis hypogaea</name>
    <name type="common">Peanut</name>
    <dbReference type="NCBI Taxonomy" id="3818"/>
    <lineage>
        <taxon>Eukaryota</taxon>
        <taxon>Viridiplantae</taxon>
        <taxon>Streptophyta</taxon>
        <taxon>Embryophyta</taxon>
        <taxon>Tracheophyta</taxon>
        <taxon>Spermatophyta</taxon>
        <taxon>Magnoliopsida</taxon>
        <taxon>eudicotyledons</taxon>
        <taxon>Gunneridae</taxon>
        <taxon>Pentapetalae</taxon>
        <taxon>rosids</taxon>
        <taxon>fabids</taxon>
        <taxon>Fabales</taxon>
        <taxon>Fabaceae</taxon>
        <taxon>Papilionoideae</taxon>
        <taxon>50 kb inversion clade</taxon>
        <taxon>dalbergioids sensu lato</taxon>
        <taxon>Dalbergieae</taxon>
        <taxon>Pterocarpus clade</taxon>
        <taxon>Arachis</taxon>
    </lineage>
</organism>
<dbReference type="AlphaFoldDB" id="A0A445ASA5"/>
<accession>A0A445ASA5</accession>
<reference evidence="1 2" key="1">
    <citation type="submission" date="2019-01" db="EMBL/GenBank/DDBJ databases">
        <title>Sequencing of cultivated peanut Arachis hypogaea provides insights into genome evolution and oil improvement.</title>
        <authorList>
            <person name="Chen X."/>
        </authorList>
    </citation>
    <scope>NUCLEOTIDE SEQUENCE [LARGE SCALE GENOMIC DNA]</scope>
    <source>
        <strain evidence="2">cv. Fuhuasheng</strain>
        <tissue evidence="1">Leaves</tissue>
    </source>
</reference>
<evidence type="ECO:0000313" key="2">
    <source>
        <dbReference type="Proteomes" id="UP000289738"/>
    </source>
</evidence>
<evidence type="ECO:0000313" key="1">
    <source>
        <dbReference type="EMBL" id="RYR29312.1"/>
    </source>
</evidence>
<proteinExistence type="predicted"/>
<dbReference type="Proteomes" id="UP000289738">
    <property type="component" value="Chromosome B01"/>
</dbReference>